<keyword evidence="3" id="KW-1185">Reference proteome</keyword>
<reference evidence="2 3" key="1">
    <citation type="submission" date="2019-02" db="EMBL/GenBank/DDBJ databases">
        <title>Pedobacter sp. RP-1-14 sp. nov., isolated from Arctic soil.</title>
        <authorList>
            <person name="Dahal R.H."/>
        </authorList>
    </citation>
    <scope>NUCLEOTIDE SEQUENCE [LARGE SCALE GENOMIC DNA]</scope>
    <source>
        <strain evidence="2 3">RP-1-14</strain>
    </source>
</reference>
<sequence length="405" mass="43395">MTKQNCRLVLFFLLTVSLSLGCKKKQPVEADPPDTTESNLVSASVSGSYSSTQLKLLAQLGGYEDAVPLVKYDVSFIKIIYKTTYKGNEITASGSLVIPKNMPVVPSIISAQHGTTFLAAAAPSNVPEMAAFTGYELLSAAGFITVIPDFIGYGVSKSIVHPYYDKQHSALAVVDMLKAATAYLKKEKTAFNERLFMIGYSEGGYVTMAAQQSIEASPIAGLSLKAVAAGAGGYDITSMLSTIISNGTYSDPAYLAFILNSYNVTYGWNRPLTDFFREPYAGRIPALLDGTKDAGAVSAQLSANPTVLLNPAFYANMQQANEEKVLKAAFVSNSFLNFVPVTATRLYHGTADETVFYQSSQATFDKFKAGGATKVALVPVPGGTHESTVLPMMLSALPWFQSLDK</sequence>
<dbReference type="PROSITE" id="PS51257">
    <property type="entry name" value="PROKAR_LIPOPROTEIN"/>
    <property type="match status" value="1"/>
</dbReference>
<dbReference type="InterPro" id="IPR029058">
    <property type="entry name" value="AB_hydrolase_fold"/>
</dbReference>
<dbReference type="PANTHER" id="PTHR34853:SF1">
    <property type="entry name" value="LIPASE 5"/>
    <property type="match status" value="1"/>
</dbReference>
<dbReference type="Gene3D" id="3.40.50.1820">
    <property type="entry name" value="alpha/beta hydrolase"/>
    <property type="match status" value="1"/>
</dbReference>
<feature type="chain" id="PRO_5020439542" description="Secretory lipase" evidence="1">
    <location>
        <begin position="22"/>
        <end position="405"/>
    </location>
</feature>
<accession>A0A4R0NNW7</accession>
<comment type="caution">
    <text evidence="2">The sequence shown here is derived from an EMBL/GenBank/DDBJ whole genome shotgun (WGS) entry which is preliminary data.</text>
</comment>
<proteinExistence type="predicted"/>
<dbReference type="InterPro" id="IPR005152">
    <property type="entry name" value="Lipase_secreted"/>
</dbReference>
<dbReference type="Proteomes" id="UP000293347">
    <property type="component" value="Unassembled WGS sequence"/>
</dbReference>
<gene>
    <name evidence="2" type="ORF">EZ437_01255</name>
</gene>
<dbReference type="SUPFAM" id="SSF53474">
    <property type="entry name" value="alpha/beta-Hydrolases"/>
    <property type="match status" value="1"/>
</dbReference>
<evidence type="ECO:0000256" key="1">
    <source>
        <dbReference type="SAM" id="SignalP"/>
    </source>
</evidence>
<dbReference type="Gene3D" id="1.10.260.160">
    <property type="match status" value="1"/>
</dbReference>
<name>A0A4R0NNW7_9SPHI</name>
<organism evidence="2 3">
    <name type="scientific">Pedobacter psychroterrae</name>
    <dbReference type="NCBI Taxonomy" id="2530453"/>
    <lineage>
        <taxon>Bacteria</taxon>
        <taxon>Pseudomonadati</taxon>
        <taxon>Bacteroidota</taxon>
        <taxon>Sphingobacteriia</taxon>
        <taxon>Sphingobacteriales</taxon>
        <taxon>Sphingobacteriaceae</taxon>
        <taxon>Pedobacter</taxon>
    </lineage>
</organism>
<protein>
    <recommendedName>
        <fullName evidence="4">Secretory lipase</fullName>
    </recommendedName>
</protein>
<dbReference type="Pfam" id="PF03583">
    <property type="entry name" value="LIP"/>
    <property type="match status" value="1"/>
</dbReference>
<dbReference type="OrthoDB" id="9798122at2"/>
<dbReference type="PIRSF" id="PIRSF029171">
    <property type="entry name" value="Esterase_LipA"/>
    <property type="match status" value="1"/>
</dbReference>
<evidence type="ECO:0000313" key="2">
    <source>
        <dbReference type="EMBL" id="TCD02642.1"/>
    </source>
</evidence>
<keyword evidence="1" id="KW-0732">Signal</keyword>
<evidence type="ECO:0008006" key="4">
    <source>
        <dbReference type="Google" id="ProtNLM"/>
    </source>
</evidence>
<dbReference type="EMBL" id="SJSL01000001">
    <property type="protein sequence ID" value="TCD02642.1"/>
    <property type="molecule type" value="Genomic_DNA"/>
</dbReference>
<evidence type="ECO:0000313" key="3">
    <source>
        <dbReference type="Proteomes" id="UP000293347"/>
    </source>
</evidence>
<feature type="signal peptide" evidence="1">
    <location>
        <begin position="1"/>
        <end position="21"/>
    </location>
</feature>
<dbReference type="GO" id="GO:0016042">
    <property type="term" value="P:lipid catabolic process"/>
    <property type="evidence" value="ECO:0007669"/>
    <property type="project" value="InterPro"/>
</dbReference>
<dbReference type="RefSeq" id="WP_131592380.1">
    <property type="nucleotide sequence ID" value="NZ_SJSL01000001.1"/>
</dbReference>
<dbReference type="GO" id="GO:0004806">
    <property type="term" value="F:triacylglycerol lipase activity"/>
    <property type="evidence" value="ECO:0007669"/>
    <property type="project" value="InterPro"/>
</dbReference>
<dbReference type="PANTHER" id="PTHR34853">
    <property type="match status" value="1"/>
</dbReference>
<dbReference type="AlphaFoldDB" id="A0A4R0NNW7"/>